<dbReference type="GO" id="GO:0005886">
    <property type="term" value="C:plasma membrane"/>
    <property type="evidence" value="ECO:0007669"/>
    <property type="project" value="UniProtKB-SubCell"/>
</dbReference>
<dbReference type="PRINTS" id="PR00449">
    <property type="entry name" value="RASTRNSFRMNG"/>
</dbReference>
<comment type="caution">
    <text evidence="9">The sequence shown here is derived from an EMBL/GenBank/DDBJ whole genome shotgun (WGS) entry which is preliminary data.</text>
</comment>
<dbReference type="SMART" id="SM00175">
    <property type="entry name" value="RAB"/>
    <property type="match status" value="1"/>
</dbReference>
<dbReference type="InterPro" id="IPR027417">
    <property type="entry name" value="P-loop_NTPase"/>
</dbReference>
<evidence type="ECO:0000256" key="2">
    <source>
        <dbReference type="ARBA" id="ARBA00022475"/>
    </source>
</evidence>
<dbReference type="PANTHER" id="PTHR24072">
    <property type="entry name" value="RHO FAMILY GTPASE"/>
    <property type="match status" value="1"/>
</dbReference>
<dbReference type="PROSITE" id="PS51421">
    <property type="entry name" value="RAS"/>
    <property type="match status" value="1"/>
</dbReference>
<dbReference type="GO" id="GO:0003924">
    <property type="term" value="F:GTPase activity"/>
    <property type="evidence" value="ECO:0007669"/>
    <property type="project" value="InterPro"/>
</dbReference>
<gene>
    <name evidence="9" type="ORF">LSH36_287g05018</name>
</gene>
<keyword evidence="10" id="KW-1185">Reference proteome</keyword>
<keyword evidence="8" id="KW-0636">Prenylation</keyword>
<comment type="subcellular location">
    <subcellularLocation>
        <location evidence="1">Cell membrane</location>
    </subcellularLocation>
</comment>
<dbReference type="NCBIfam" id="TIGR00231">
    <property type="entry name" value="small_GTP"/>
    <property type="match status" value="1"/>
</dbReference>
<keyword evidence="4" id="KW-0547">Nucleotide-binding</keyword>
<dbReference type="SMART" id="SM00174">
    <property type="entry name" value="RHO"/>
    <property type="match status" value="1"/>
</dbReference>
<dbReference type="Gene3D" id="3.40.50.300">
    <property type="entry name" value="P-loop containing nucleotide triphosphate hydrolases"/>
    <property type="match status" value="1"/>
</dbReference>
<dbReference type="InterPro" id="IPR003578">
    <property type="entry name" value="Small_GTPase_Rho"/>
</dbReference>
<accession>A0AAD9JIE4</accession>
<keyword evidence="6" id="KW-0472">Membrane</keyword>
<dbReference type="PROSITE" id="PS51419">
    <property type="entry name" value="RAB"/>
    <property type="match status" value="1"/>
</dbReference>
<dbReference type="GO" id="GO:0007264">
    <property type="term" value="P:small GTPase-mediated signal transduction"/>
    <property type="evidence" value="ECO:0007669"/>
    <property type="project" value="InterPro"/>
</dbReference>
<keyword evidence="3" id="KW-0488">Methylation</keyword>
<evidence type="ECO:0000256" key="8">
    <source>
        <dbReference type="ARBA" id="ARBA00023289"/>
    </source>
</evidence>
<dbReference type="FunFam" id="3.40.50.300:FF:000676">
    <property type="entry name" value="Ras homolog family member F"/>
    <property type="match status" value="1"/>
</dbReference>
<dbReference type="GO" id="GO:0030036">
    <property type="term" value="P:actin cytoskeleton organization"/>
    <property type="evidence" value="ECO:0007669"/>
    <property type="project" value="UniProtKB-ARBA"/>
</dbReference>
<protein>
    <submittedName>
        <fullName evidence="9">Uncharacterized protein</fullName>
    </submittedName>
</protein>
<dbReference type="InterPro" id="IPR005225">
    <property type="entry name" value="Small_GTP-bd"/>
</dbReference>
<dbReference type="SUPFAM" id="SSF52540">
    <property type="entry name" value="P-loop containing nucleoside triphosphate hydrolases"/>
    <property type="match status" value="1"/>
</dbReference>
<evidence type="ECO:0000256" key="5">
    <source>
        <dbReference type="ARBA" id="ARBA00023134"/>
    </source>
</evidence>
<dbReference type="Pfam" id="PF00071">
    <property type="entry name" value="Ras"/>
    <property type="match status" value="1"/>
</dbReference>
<keyword evidence="5" id="KW-0342">GTP-binding</keyword>
<keyword evidence="2" id="KW-1003">Cell membrane</keyword>
<evidence type="ECO:0000256" key="6">
    <source>
        <dbReference type="ARBA" id="ARBA00023136"/>
    </source>
</evidence>
<keyword evidence="7" id="KW-0449">Lipoprotein</keyword>
<dbReference type="GO" id="GO:0005525">
    <property type="term" value="F:GTP binding"/>
    <property type="evidence" value="ECO:0007669"/>
    <property type="project" value="UniProtKB-KW"/>
</dbReference>
<dbReference type="InterPro" id="IPR001806">
    <property type="entry name" value="Small_GTPase"/>
</dbReference>
<evidence type="ECO:0000256" key="1">
    <source>
        <dbReference type="ARBA" id="ARBA00004236"/>
    </source>
</evidence>
<evidence type="ECO:0000256" key="4">
    <source>
        <dbReference type="ARBA" id="ARBA00022741"/>
    </source>
</evidence>
<proteinExistence type="predicted"/>
<evidence type="ECO:0000313" key="10">
    <source>
        <dbReference type="Proteomes" id="UP001208570"/>
    </source>
</evidence>
<organism evidence="9 10">
    <name type="scientific">Paralvinella palmiformis</name>
    <dbReference type="NCBI Taxonomy" id="53620"/>
    <lineage>
        <taxon>Eukaryota</taxon>
        <taxon>Metazoa</taxon>
        <taxon>Spiralia</taxon>
        <taxon>Lophotrochozoa</taxon>
        <taxon>Annelida</taxon>
        <taxon>Polychaeta</taxon>
        <taxon>Sedentaria</taxon>
        <taxon>Canalipalpata</taxon>
        <taxon>Terebellida</taxon>
        <taxon>Terebelliformia</taxon>
        <taxon>Alvinellidae</taxon>
        <taxon>Paralvinella</taxon>
    </lineage>
</organism>
<dbReference type="EMBL" id="JAODUP010000287">
    <property type="protein sequence ID" value="KAK2153768.1"/>
    <property type="molecule type" value="Genomic_DNA"/>
</dbReference>
<dbReference type="PROSITE" id="PS51420">
    <property type="entry name" value="RHO"/>
    <property type="match status" value="1"/>
</dbReference>
<dbReference type="Proteomes" id="UP001208570">
    <property type="component" value="Unassembled WGS sequence"/>
</dbReference>
<sequence length="234" mass="26770">MMKPYHQARHCMMTSLKKHAGSFQSQVLARERQSSACQMYERRKLVVVGDGECGKTSLLMVFSRDHFPELYIPTIFETHISEIQVDGRLIELVLYDTAGQEDYERLRPLSYPNTDVVLICFSVDNPDSFVNVAQTWLPEVRHFCTGTPILLVATKSDLRGDNIVHRQLAERKLKPVTTEQGMAMASKIGAHAYLECSAKTRHGVQEVFQRAAKAALLHKRRKHHREHQKQCVIL</sequence>
<dbReference type="AlphaFoldDB" id="A0AAD9JIE4"/>
<reference evidence="9" key="1">
    <citation type="journal article" date="2023" name="Mol. Biol. Evol.">
        <title>Third-Generation Sequencing Reveals the Adaptive Role of the Epigenome in Three Deep-Sea Polychaetes.</title>
        <authorList>
            <person name="Perez M."/>
            <person name="Aroh O."/>
            <person name="Sun Y."/>
            <person name="Lan Y."/>
            <person name="Juniper S.K."/>
            <person name="Young C.R."/>
            <person name="Angers B."/>
            <person name="Qian P.Y."/>
        </authorList>
    </citation>
    <scope>NUCLEOTIDE SEQUENCE</scope>
    <source>
        <strain evidence="9">P08H-3</strain>
    </source>
</reference>
<evidence type="ECO:0000256" key="3">
    <source>
        <dbReference type="ARBA" id="ARBA00022481"/>
    </source>
</evidence>
<evidence type="ECO:0000256" key="7">
    <source>
        <dbReference type="ARBA" id="ARBA00023288"/>
    </source>
</evidence>
<name>A0AAD9JIE4_9ANNE</name>
<dbReference type="SMART" id="SM00173">
    <property type="entry name" value="RAS"/>
    <property type="match status" value="1"/>
</dbReference>
<evidence type="ECO:0000313" key="9">
    <source>
        <dbReference type="EMBL" id="KAK2153768.1"/>
    </source>
</evidence>